<evidence type="ECO:0000313" key="5">
    <source>
        <dbReference type="Proteomes" id="UP000033695"/>
    </source>
</evidence>
<evidence type="ECO:0000259" key="3">
    <source>
        <dbReference type="Pfam" id="PF02517"/>
    </source>
</evidence>
<feature type="transmembrane region" description="Helical" evidence="2">
    <location>
        <begin position="71"/>
        <end position="89"/>
    </location>
</feature>
<keyword evidence="2" id="KW-0472">Membrane</keyword>
<reference evidence="4 5" key="1">
    <citation type="submission" date="2014-12" db="EMBL/GenBank/DDBJ databases">
        <title>Comparative genomics of the lactic acid bacteria isolated from the honey bee gut.</title>
        <authorList>
            <person name="Ellegaard K.M."/>
            <person name="Tamarit D."/>
            <person name="Javelind E."/>
            <person name="Olofsson T."/>
            <person name="Andersson S.G."/>
            <person name="Vasquez A."/>
        </authorList>
    </citation>
    <scope>NUCLEOTIDE SEQUENCE [LARGE SCALE GENOMIC DNA]</scope>
    <source>
        <strain evidence="4 5">Hon2</strain>
    </source>
</reference>
<feature type="transmembrane region" description="Helical" evidence="2">
    <location>
        <begin position="125"/>
        <end position="144"/>
    </location>
</feature>
<feature type="domain" description="CAAX prenyl protease 2/Lysostaphin resistance protein A-like" evidence="3">
    <location>
        <begin position="2"/>
        <end position="83"/>
    </location>
</feature>
<dbReference type="AlphaFoldDB" id="A0A0F4KSW2"/>
<dbReference type="InterPro" id="IPR003675">
    <property type="entry name" value="Rce1/LyrA-like_dom"/>
</dbReference>
<protein>
    <submittedName>
        <fullName evidence="4">Abi-domain protein</fullName>
    </submittedName>
</protein>
<dbReference type="HOGENOM" id="CLU_051806_5_0_9"/>
<proteinExistence type="inferred from homology"/>
<comment type="caution">
    <text evidence="4">The sequence shown here is derived from an EMBL/GenBank/DDBJ whole genome shotgun (WGS) entry which is preliminary data.</text>
</comment>
<dbReference type="GO" id="GO:0004175">
    <property type="term" value="F:endopeptidase activity"/>
    <property type="evidence" value="ECO:0007669"/>
    <property type="project" value="UniProtKB-ARBA"/>
</dbReference>
<feature type="transmembrane region" description="Helical" evidence="2">
    <location>
        <begin position="45"/>
        <end position="64"/>
    </location>
</feature>
<comment type="similarity">
    <text evidence="1">Belongs to the UPF0177 family.</text>
</comment>
<dbReference type="PANTHER" id="PTHR39430">
    <property type="entry name" value="MEMBRANE-ASSOCIATED PROTEASE-RELATED"/>
    <property type="match status" value="1"/>
</dbReference>
<dbReference type="PATRIC" id="fig|1218508.4.peg.445"/>
<sequence length="157" mass="17596">MVQSMFEELLCRCYVMDRLLEANLSKTAIWINSLLFMMLHMANAGFNWLPACGLLFFALAMSIIRLKTQSLWFVGAFHAAWNFAEGVIFGSSVSGEETVAIIFHSVPLPAKPLINGGEFGIEGSLISVLLDGLLLLLVSLYFLYKTKYKNKRHLTDI</sequence>
<gene>
    <name evidence="4" type="ORF">JG29_04340</name>
</gene>
<name>A0A0F4KSW2_9LACO</name>
<dbReference type="OrthoDB" id="324900at2"/>
<dbReference type="Proteomes" id="UP000033695">
    <property type="component" value="Unassembled WGS sequence"/>
</dbReference>
<accession>A0A0F4KSW2</accession>
<keyword evidence="5" id="KW-1185">Reference proteome</keyword>
<keyword evidence="2" id="KW-1133">Transmembrane helix</keyword>
<evidence type="ECO:0000256" key="2">
    <source>
        <dbReference type="SAM" id="Phobius"/>
    </source>
</evidence>
<dbReference type="EMBL" id="JXBZ01000003">
    <property type="protein sequence ID" value="KJY49470.1"/>
    <property type="molecule type" value="Genomic_DNA"/>
</dbReference>
<dbReference type="Pfam" id="PF02517">
    <property type="entry name" value="Rce1-like"/>
    <property type="match status" value="1"/>
</dbReference>
<dbReference type="PANTHER" id="PTHR39430:SF1">
    <property type="entry name" value="PROTEASE"/>
    <property type="match status" value="1"/>
</dbReference>
<dbReference type="GO" id="GO:0080120">
    <property type="term" value="P:CAAX-box protein maturation"/>
    <property type="evidence" value="ECO:0007669"/>
    <property type="project" value="UniProtKB-ARBA"/>
</dbReference>
<organism evidence="4 5">
    <name type="scientific">Bombilactobacillus mellis</name>
    <dbReference type="NCBI Taxonomy" id="1218508"/>
    <lineage>
        <taxon>Bacteria</taxon>
        <taxon>Bacillati</taxon>
        <taxon>Bacillota</taxon>
        <taxon>Bacilli</taxon>
        <taxon>Lactobacillales</taxon>
        <taxon>Lactobacillaceae</taxon>
        <taxon>Bombilactobacillus</taxon>
    </lineage>
</organism>
<evidence type="ECO:0000313" key="4">
    <source>
        <dbReference type="EMBL" id="KJY49470.1"/>
    </source>
</evidence>
<keyword evidence="2" id="KW-0812">Transmembrane</keyword>
<evidence type="ECO:0000256" key="1">
    <source>
        <dbReference type="ARBA" id="ARBA00009067"/>
    </source>
</evidence>